<evidence type="ECO:0000256" key="1">
    <source>
        <dbReference type="ARBA" id="ARBA00022729"/>
    </source>
</evidence>
<reference evidence="4 5" key="1">
    <citation type="submission" date="2019-02" db="EMBL/GenBank/DDBJ databases">
        <title>Dyella amyloliquefaciens sp. nov., isolated from forest soil.</title>
        <authorList>
            <person name="Gao Z.-H."/>
            <person name="Qiu L.-H."/>
        </authorList>
    </citation>
    <scope>NUCLEOTIDE SEQUENCE [LARGE SCALE GENOMIC DNA]</scope>
    <source>
        <strain evidence="4 5">KACC 12747</strain>
    </source>
</reference>
<gene>
    <name evidence="4" type="ORF">EZM97_20275</name>
</gene>
<dbReference type="Proteomes" id="UP000291822">
    <property type="component" value="Unassembled WGS sequence"/>
</dbReference>
<dbReference type="InterPro" id="IPR027385">
    <property type="entry name" value="Beta-barrel_OMP"/>
</dbReference>
<protein>
    <submittedName>
        <fullName evidence="4">Porin family protein</fullName>
    </submittedName>
</protein>
<accession>A0A4R0YXM5</accession>
<keyword evidence="1 2" id="KW-0732">Signal</keyword>
<dbReference type="InterPro" id="IPR011250">
    <property type="entry name" value="OMP/PagP_B-barrel"/>
</dbReference>
<organism evidence="4 5">
    <name type="scientific">Dyella soli</name>
    <dbReference type="NCBI Taxonomy" id="522319"/>
    <lineage>
        <taxon>Bacteria</taxon>
        <taxon>Pseudomonadati</taxon>
        <taxon>Pseudomonadota</taxon>
        <taxon>Gammaproteobacteria</taxon>
        <taxon>Lysobacterales</taxon>
        <taxon>Rhodanobacteraceae</taxon>
        <taxon>Dyella</taxon>
    </lineage>
</organism>
<dbReference type="AlphaFoldDB" id="A0A4R0YXM5"/>
<dbReference type="Gene3D" id="2.40.160.20">
    <property type="match status" value="1"/>
</dbReference>
<sequence>MKKTLFALALATAGVVAVPAAFAQDAGQTAQQGWYVGANAGYGQVQKGPYDNGDFAGGVKGGYRFAINPETSLGMEVGYVYLGRSDARGAYTQNYQNFNGNNGRSKLQGATAGLDLRYNFNPSWYGELRGGAFFAKGSGLTNDKFNPQMVNFNSTNYYAGAGVGYNITPKWSVGLNYDYYQASESDKNIHLPTSLYSVSAEYRF</sequence>
<keyword evidence="5" id="KW-1185">Reference proteome</keyword>
<name>A0A4R0YXM5_9GAMM</name>
<dbReference type="EMBL" id="SJTG01000002">
    <property type="protein sequence ID" value="TCI11150.1"/>
    <property type="molecule type" value="Genomic_DNA"/>
</dbReference>
<proteinExistence type="predicted"/>
<evidence type="ECO:0000256" key="2">
    <source>
        <dbReference type="SAM" id="SignalP"/>
    </source>
</evidence>
<evidence type="ECO:0000259" key="3">
    <source>
        <dbReference type="Pfam" id="PF13505"/>
    </source>
</evidence>
<dbReference type="SUPFAM" id="SSF56925">
    <property type="entry name" value="OMPA-like"/>
    <property type="match status" value="1"/>
</dbReference>
<feature type="domain" description="Outer membrane protein beta-barrel" evidence="3">
    <location>
        <begin position="12"/>
        <end position="204"/>
    </location>
</feature>
<dbReference type="Pfam" id="PF13505">
    <property type="entry name" value="OMP_b-brl"/>
    <property type="match status" value="1"/>
</dbReference>
<evidence type="ECO:0000313" key="4">
    <source>
        <dbReference type="EMBL" id="TCI11150.1"/>
    </source>
</evidence>
<comment type="caution">
    <text evidence="4">The sequence shown here is derived from an EMBL/GenBank/DDBJ whole genome shotgun (WGS) entry which is preliminary data.</text>
</comment>
<dbReference type="RefSeq" id="WP_131409865.1">
    <property type="nucleotide sequence ID" value="NZ_SJTG01000002.1"/>
</dbReference>
<feature type="signal peptide" evidence="2">
    <location>
        <begin position="1"/>
        <end position="23"/>
    </location>
</feature>
<feature type="chain" id="PRO_5020762843" evidence="2">
    <location>
        <begin position="24"/>
        <end position="204"/>
    </location>
</feature>
<evidence type="ECO:0000313" key="5">
    <source>
        <dbReference type="Proteomes" id="UP000291822"/>
    </source>
</evidence>